<feature type="compositionally biased region" description="Polar residues" evidence="1">
    <location>
        <begin position="220"/>
        <end position="229"/>
    </location>
</feature>
<gene>
    <name evidence="2" type="ORF">niasHT_017334</name>
</gene>
<evidence type="ECO:0008006" key="4">
    <source>
        <dbReference type="Google" id="ProtNLM"/>
    </source>
</evidence>
<keyword evidence="3" id="KW-1185">Reference proteome</keyword>
<protein>
    <recommendedName>
        <fullName evidence="4">J domain-containing protein</fullName>
    </recommendedName>
</protein>
<name>A0ABD2L4E2_9BILA</name>
<evidence type="ECO:0000313" key="2">
    <source>
        <dbReference type="EMBL" id="KAL3109961.1"/>
    </source>
</evidence>
<feature type="region of interest" description="Disordered" evidence="1">
    <location>
        <begin position="249"/>
        <end position="300"/>
    </location>
</feature>
<dbReference type="Proteomes" id="UP001620626">
    <property type="component" value="Unassembled WGS sequence"/>
</dbReference>
<organism evidence="2 3">
    <name type="scientific">Heterodera trifolii</name>
    <dbReference type="NCBI Taxonomy" id="157864"/>
    <lineage>
        <taxon>Eukaryota</taxon>
        <taxon>Metazoa</taxon>
        <taxon>Ecdysozoa</taxon>
        <taxon>Nematoda</taxon>
        <taxon>Chromadorea</taxon>
        <taxon>Rhabditida</taxon>
        <taxon>Tylenchina</taxon>
        <taxon>Tylenchomorpha</taxon>
        <taxon>Tylenchoidea</taxon>
        <taxon>Heteroderidae</taxon>
        <taxon>Heteroderinae</taxon>
        <taxon>Heterodera</taxon>
    </lineage>
</organism>
<comment type="caution">
    <text evidence="2">The sequence shown here is derived from an EMBL/GenBank/DDBJ whole genome shotgun (WGS) entry which is preliminary data.</text>
</comment>
<reference evidence="2 3" key="1">
    <citation type="submission" date="2024-10" db="EMBL/GenBank/DDBJ databases">
        <authorList>
            <person name="Kim D."/>
        </authorList>
    </citation>
    <scope>NUCLEOTIDE SEQUENCE [LARGE SCALE GENOMIC DNA]</scope>
    <source>
        <strain evidence="2">BH-2024</strain>
    </source>
</reference>
<evidence type="ECO:0000256" key="1">
    <source>
        <dbReference type="SAM" id="MobiDB-lite"/>
    </source>
</evidence>
<accession>A0ABD2L4E2</accession>
<feature type="compositionally biased region" description="Polar residues" evidence="1">
    <location>
        <begin position="147"/>
        <end position="163"/>
    </location>
</feature>
<feature type="compositionally biased region" description="Low complexity" evidence="1">
    <location>
        <begin position="342"/>
        <end position="360"/>
    </location>
</feature>
<feature type="region of interest" description="Disordered" evidence="1">
    <location>
        <begin position="327"/>
        <end position="360"/>
    </location>
</feature>
<feature type="compositionally biased region" description="Polar residues" evidence="1">
    <location>
        <begin position="327"/>
        <end position="338"/>
    </location>
</feature>
<feature type="region of interest" description="Disordered" evidence="1">
    <location>
        <begin position="139"/>
        <end position="229"/>
    </location>
</feature>
<dbReference type="AlphaFoldDB" id="A0ABD2L4E2"/>
<evidence type="ECO:0000313" key="3">
    <source>
        <dbReference type="Proteomes" id="UP001620626"/>
    </source>
</evidence>
<proteinExistence type="predicted"/>
<dbReference type="EMBL" id="JBICBT010000551">
    <property type="protein sequence ID" value="KAL3109961.1"/>
    <property type="molecule type" value="Genomic_DNA"/>
</dbReference>
<feature type="compositionally biased region" description="Low complexity" evidence="1">
    <location>
        <begin position="268"/>
        <end position="292"/>
    </location>
</feature>
<feature type="compositionally biased region" description="Polar residues" evidence="1">
    <location>
        <begin position="181"/>
        <end position="211"/>
    </location>
</feature>
<sequence length="505" mass="56792">MVISTLFVATTMSPQGQLDEMQKIVKIPEQNKKRSEQLVMLCQILKCPPEQEKWERFLKFELLKFHPDKYGNDEKMVKLAKQAFQAKASTRLNRSFSQSATSFQRTAYESAINEHNSSNYNHRKSVDATSSSSYFSQTDMNAKKSYQRSNSAIPTNQNINRMFTTDELMTPSRKSVDRTHSQTLQPTTPARTASTLNRAPSFRSTFDSTDQQDNHRKSSASRPFTSDNSVQFQAEEIENFHRMFKTTDELMTPSRKSVDRGHYHSQKSRPTTPSRSTDSSHYSSHTSRPTTSARSNYETGSSSFSYAANPNKANYEAGSSSFSYAANPNKATTSSSRANLKRSQSTRPNQSNNNNFSNERANAAPLNTESANIALQNLQTVLVPQNYGTKKYANAMETIKNSVNKLRSDQKIILLEEFELMEQEIKFAKEVFMKAELRTYFSEIQKLAASKNVDAMENEITPPKASIRHNGSTTSTTLPVVVVVVVVVAHLLALSNKSISALLPH</sequence>